<keyword evidence="3" id="KW-1185">Reference proteome</keyword>
<comment type="caution">
    <text evidence="2">The sequence shown here is derived from an EMBL/GenBank/DDBJ whole genome shotgun (WGS) entry which is preliminary data.</text>
</comment>
<evidence type="ECO:0000256" key="1">
    <source>
        <dbReference type="SAM" id="Phobius"/>
    </source>
</evidence>
<name>A0ABQ3YW25_9ACTN</name>
<accession>A0ABQ3YW25</accession>
<organism evidence="2 3">
    <name type="scientific">Paractinoplanes durhamensis</name>
    <dbReference type="NCBI Taxonomy" id="113563"/>
    <lineage>
        <taxon>Bacteria</taxon>
        <taxon>Bacillati</taxon>
        <taxon>Actinomycetota</taxon>
        <taxon>Actinomycetes</taxon>
        <taxon>Micromonosporales</taxon>
        <taxon>Micromonosporaceae</taxon>
        <taxon>Paractinoplanes</taxon>
    </lineage>
</organism>
<proteinExistence type="predicted"/>
<protein>
    <submittedName>
        <fullName evidence="2">Uncharacterized protein</fullName>
    </submittedName>
</protein>
<dbReference type="EMBL" id="BOML01000025">
    <property type="protein sequence ID" value="GIE01735.1"/>
    <property type="molecule type" value="Genomic_DNA"/>
</dbReference>
<feature type="transmembrane region" description="Helical" evidence="1">
    <location>
        <begin position="46"/>
        <end position="70"/>
    </location>
</feature>
<feature type="transmembrane region" description="Helical" evidence="1">
    <location>
        <begin position="200"/>
        <end position="225"/>
    </location>
</feature>
<keyword evidence="1" id="KW-0472">Membrane</keyword>
<evidence type="ECO:0000313" key="3">
    <source>
        <dbReference type="Proteomes" id="UP000637628"/>
    </source>
</evidence>
<reference evidence="2 3" key="1">
    <citation type="submission" date="2021-01" db="EMBL/GenBank/DDBJ databases">
        <title>Whole genome shotgun sequence of Actinoplanes durhamensis NBRC 14914.</title>
        <authorList>
            <person name="Komaki H."/>
            <person name="Tamura T."/>
        </authorList>
    </citation>
    <scope>NUCLEOTIDE SEQUENCE [LARGE SCALE GENOMIC DNA]</scope>
    <source>
        <strain evidence="2 3">NBRC 14914</strain>
    </source>
</reference>
<feature type="transmembrane region" description="Helical" evidence="1">
    <location>
        <begin position="291"/>
        <end position="310"/>
    </location>
</feature>
<sequence>MHGPEIVTTLLEMADDGQTRPTPSDAWHLFLSGLRQRFRLPSGRPLAVIAAVLIASIVGGFGAAAGSWAAERTFADLPSQARVEALTRQASPGDDYSYDRSTSAWGTDTTMGALTVSDWDPASARDRFAADGWQVTTVRDMSAGALAYTNDPATGSMTPLPVRGSQFDAVRDGVFLRVTGYVSPGHGTVSVMLWPDDTAAMLPLMLAGAVLGLVAGWMLAAAGAYRMRPLPAGRRRVATVLTGLAVTALALPAFAFYVNMTRVLGPSGSFVNTVHSALNASPYWSYSTPRMLLLLTVTGAVLAGAAWATMGRRGRSTPAADQIPTTG</sequence>
<gene>
    <name evidence="2" type="ORF">Adu01nite_30850</name>
</gene>
<feature type="transmembrane region" description="Helical" evidence="1">
    <location>
        <begin position="237"/>
        <end position="258"/>
    </location>
</feature>
<dbReference type="Proteomes" id="UP000637628">
    <property type="component" value="Unassembled WGS sequence"/>
</dbReference>
<keyword evidence="1" id="KW-1133">Transmembrane helix</keyword>
<evidence type="ECO:0000313" key="2">
    <source>
        <dbReference type="EMBL" id="GIE01735.1"/>
    </source>
</evidence>
<keyword evidence="1" id="KW-0812">Transmembrane</keyword>